<feature type="domain" description="AMP-dependent synthetase/ligase" evidence="6">
    <location>
        <begin position="359"/>
        <end position="711"/>
    </location>
</feature>
<organism evidence="9 10">
    <name type="scientific">Aspergillus niger</name>
    <dbReference type="NCBI Taxonomy" id="5061"/>
    <lineage>
        <taxon>Eukaryota</taxon>
        <taxon>Fungi</taxon>
        <taxon>Dikarya</taxon>
        <taxon>Ascomycota</taxon>
        <taxon>Pezizomycotina</taxon>
        <taxon>Eurotiomycetes</taxon>
        <taxon>Eurotiomycetidae</taxon>
        <taxon>Eurotiales</taxon>
        <taxon>Aspergillaceae</taxon>
        <taxon>Aspergillus</taxon>
        <taxon>Aspergillus subgen. Circumdati</taxon>
    </lineage>
</organism>
<dbReference type="Gene3D" id="3.40.50.12780">
    <property type="entry name" value="N-terminal domain of ligase-like"/>
    <property type="match status" value="1"/>
</dbReference>
<dbReference type="SUPFAM" id="SSF56801">
    <property type="entry name" value="Acetyl-CoA synthetase-like"/>
    <property type="match status" value="1"/>
</dbReference>
<dbReference type="VEuPathDB" id="FungiDB:ATCC64974_40940"/>
<dbReference type="InterPro" id="IPR025110">
    <property type="entry name" value="AMP-bd_C"/>
</dbReference>
<dbReference type="Proteomes" id="UP000068243">
    <property type="component" value="Unassembled WGS sequence"/>
</dbReference>
<dbReference type="EMBL" id="BCMY01000031">
    <property type="protein sequence ID" value="GAQ47565.1"/>
    <property type="molecule type" value="Genomic_DNA"/>
</dbReference>
<feature type="domain" description="AMP-binding enzyme C-terminal" evidence="8">
    <location>
        <begin position="762"/>
        <end position="836"/>
    </location>
</feature>
<feature type="region of interest" description="Disordered" evidence="5">
    <location>
        <begin position="853"/>
        <end position="872"/>
    </location>
</feature>
<dbReference type="AlphaFoldDB" id="A0A100IUG5"/>
<dbReference type="VEuPathDB" id="FungiDB:An12g02430"/>
<evidence type="ECO:0000256" key="1">
    <source>
        <dbReference type="ARBA" id="ARBA00022450"/>
    </source>
</evidence>
<dbReference type="InterPro" id="IPR000873">
    <property type="entry name" value="AMP-dep_synth/lig_dom"/>
</dbReference>
<reference evidence="10" key="1">
    <citation type="journal article" date="2016" name="Genome Announc.">
        <title>Draft genome sequence of Aspergillus niger strain An76.</title>
        <authorList>
            <person name="Gong W."/>
            <person name="Cheng Z."/>
            <person name="Zhang H."/>
            <person name="Liu L."/>
            <person name="Gao P."/>
            <person name="Wang L."/>
        </authorList>
    </citation>
    <scope>NUCLEOTIDE SEQUENCE [LARGE SCALE GENOMIC DNA]</scope>
    <source>
        <strain evidence="10">An76</strain>
    </source>
</reference>
<evidence type="ECO:0000313" key="9">
    <source>
        <dbReference type="EMBL" id="GAQ47565.1"/>
    </source>
</evidence>
<dbReference type="OrthoDB" id="10253869at2759"/>
<dbReference type="InterPro" id="IPR045312">
    <property type="entry name" value="PCBER-like"/>
</dbReference>
<feature type="domain" description="NmrA-like" evidence="7">
    <location>
        <begin position="5"/>
        <end position="241"/>
    </location>
</feature>
<accession>A0A100IUG5</accession>
<dbReference type="CDD" id="cd05259">
    <property type="entry name" value="PCBER_SDR_a"/>
    <property type="match status" value="1"/>
</dbReference>
<keyword evidence="4" id="KW-0560">Oxidoreductase</keyword>
<evidence type="ECO:0000259" key="8">
    <source>
        <dbReference type="Pfam" id="PF13193"/>
    </source>
</evidence>
<dbReference type="VEuPathDB" id="FungiDB:An07g03520"/>
<comment type="caution">
    <text evidence="9">The sequence shown here is derived from an EMBL/GenBank/DDBJ whole genome shotgun (WGS) entry which is preliminary data.</text>
</comment>
<evidence type="ECO:0000256" key="5">
    <source>
        <dbReference type="SAM" id="MobiDB-lite"/>
    </source>
</evidence>
<dbReference type="InterPro" id="IPR008030">
    <property type="entry name" value="NmrA-like"/>
</dbReference>
<dbReference type="VEuPathDB" id="FungiDB:M747DRAFT_279354"/>
<dbReference type="GO" id="GO:0016405">
    <property type="term" value="F:CoA-ligase activity"/>
    <property type="evidence" value="ECO:0007669"/>
    <property type="project" value="TreeGrafter"/>
</dbReference>
<dbReference type="SUPFAM" id="SSF51735">
    <property type="entry name" value="NAD(P)-binding Rossmann-fold domains"/>
    <property type="match status" value="1"/>
</dbReference>
<keyword evidence="1" id="KW-0596">Phosphopantetheine</keyword>
<evidence type="ECO:0000259" key="6">
    <source>
        <dbReference type="Pfam" id="PF00501"/>
    </source>
</evidence>
<dbReference type="Pfam" id="PF05368">
    <property type="entry name" value="NmrA"/>
    <property type="match status" value="1"/>
</dbReference>
<sequence length="872" mass="96885">MAVKPKVLLLGATGETGASILNGLQESGNFDVEVLVRPASAVKPSVQKLREQGLTIWPVDLDDFKGLVSAMTGTDILISAIGPNDLLQQKKLLQAAKLTGVKRVIPCAFTTVAAPTGAMLLRDEKEEVYNAIKFLGIPYTVIDVGYWYQISFPTLPSGKVDYAQMVPVKTIHGDGTAPNILTDLRDIGRFVARIIMDDRTINRYVYTSGDVLSENEIYRIAEEVSGEKLEPSRVSNEDIEASVDQAKAALAESPHDNMKRIGVFVAQYEHSKYVRVDNSPRYAAYLGYLNARQLYPDFQPTSFRDFFAEVLAGKGRKVVNAPQTDLLSYLFGSPYKNEGAWPSSEPLLETAAKCDFPGYTIDQIKNIVKRVGCGLHQLGAQGKRVMVYGEANHNFLLAVLGVIAAGAACNALAPGPVEELISRLRQLDCDIVLFAPQDRKLVCVAAARLDLPRERLFMVDESFGGVNTDGSDDGAFRHWSHLLNTPGGDHYEWPRLSPAEARTTTAILLNTSGTTGSSKLAERTHYGLIGNIEHTLQHYNLRERNRETVFCNFKFCGLGFQILGFMLPLKARYKIIFPTKYEPEMFMQTIERFKPTLLILPKHLVRELLEKFDKPSFPSVQHVLTGAAIIPYEMIDKWQRLHGSQVLHTYGMTEAGFYTFPDPTQVVEDATTGILLPNLEAKIVGDQGELLSRGQKGHVYIRTPFAMKGYFNNPEETAQTITDDGWIKTGDIGWVGERDQFYIVGRQKDLFKTNGYNVSGAEIEMVISQHPDITDVAVIPVTTDGDEEPIPRGYIVKSKDSPLTIDELMHWMQTELTPRMQLLGGATFIDEIPISNVGNSKVDRRKLSEFAEREMQALSHAEQEADKPNQGA</sequence>
<dbReference type="PROSITE" id="PS00455">
    <property type="entry name" value="AMP_BINDING"/>
    <property type="match status" value="1"/>
</dbReference>
<proteinExistence type="predicted"/>
<dbReference type="Pfam" id="PF00501">
    <property type="entry name" value="AMP-binding"/>
    <property type="match status" value="1"/>
</dbReference>
<dbReference type="InterPro" id="IPR020845">
    <property type="entry name" value="AMP-binding_CS"/>
</dbReference>
<keyword evidence="2" id="KW-0597">Phosphoprotein</keyword>
<dbReference type="Pfam" id="PF13193">
    <property type="entry name" value="AMP-binding_C"/>
    <property type="match status" value="1"/>
</dbReference>
<dbReference type="VEuPathDB" id="FungiDB:ATCC64974_41230"/>
<evidence type="ECO:0000256" key="3">
    <source>
        <dbReference type="ARBA" id="ARBA00022857"/>
    </source>
</evidence>
<dbReference type="Gene3D" id="3.30.300.30">
    <property type="match status" value="1"/>
</dbReference>
<gene>
    <name evidence="9" type="ORF">ABL_10226</name>
</gene>
<protein>
    <submittedName>
        <fullName evidence="9">AMP-binding enzyme</fullName>
    </submittedName>
</protein>
<dbReference type="VEuPathDB" id="FungiDB:ASPNIDRAFT2_1118413"/>
<dbReference type="VEuPathDB" id="FungiDB:M747DRAFT_258983"/>
<dbReference type="GO" id="GO:0016491">
    <property type="term" value="F:oxidoreductase activity"/>
    <property type="evidence" value="ECO:0007669"/>
    <property type="project" value="UniProtKB-KW"/>
</dbReference>
<dbReference type="VEuPathDB" id="FungiDB:ASPNIDRAFT2_1084284"/>
<dbReference type="OMA" id="ERTHYGL"/>
<dbReference type="PANTHER" id="PTHR24096">
    <property type="entry name" value="LONG-CHAIN-FATTY-ACID--COA LIGASE"/>
    <property type="match status" value="1"/>
</dbReference>
<dbReference type="InterPro" id="IPR045851">
    <property type="entry name" value="AMP-bd_C_sf"/>
</dbReference>
<evidence type="ECO:0000256" key="4">
    <source>
        <dbReference type="ARBA" id="ARBA00023002"/>
    </source>
</evidence>
<keyword evidence="3" id="KW-0521">NADP</keyword>
<evidence type="ECO:0000313" key="10">
    <source>
        <dbReference type="Proteomes" id="UP000068243"/>
    </source>
</evidence>
<dbReference type="PaxDb" id="5061-CADANGAP00009506"/>
<dbReference type="Gene3D" id="3.40.50.720">
    <property type="entry name" value="NAD(P)-binding Rossmann-like Domain"/>
    <property type="match status" value="1"/>
</dbReference>
<dbReference type="Gene3D" id="3.90.25.10">
    <property type="entry name" value="UDP-galactose 4-epimerase, domain 1"/>
    <property type="match status" value="1"/>
</dbReference>
<dbReference type="InterPro" id="IPR036291">
    <property type="entry name" value="NAD(P)-bd_dom_sf"/>
</dbReference>
<evidence type="ECO:0000259" key="7">
    <source>
        <dbReference type="Pfam" id="PF05368"/>
    </source>
</evidence>
<dbReference type="InterPro" id="IPR042099">
    <property type="entry name" value="ANL_N_sf"/>
</dbReference>
<evidence type="ECO:0000256" key="2">
    <source>
        <dbReference type="ARBA" id="ARBA00022553"/>
    </source>
</evidence>
<name>A0A100IUG5_ASPNG</name>